<keyword evidence="2 5" id="KW-0863">Zinc-finger</keyword>
<dbReference type="Proteomes" id="UP001295444">
    <property type="component" value="Chromosome 07"/>
</dbReference>
<evidence type="ECO:0000256" key="2">
    <source>
        <dbReference type="ARBA" id="ARBA00022771"/>
    </source>
</evidence>
<dbReference type="Pfam" id="PF00643">
    <property type="entry name" value="zf-B_box"/>
    <property type="match status" value="1"/>
</dbReference>
<dbReference type="Gene3D" id="4.10.830.40">
    <property type="match status" value="1"/>
</dbReference>
<feature type="coiled-coil region" evidence="6">
    <location>
        <begin position="176"/>
        <end position="282"/>
    </location>
</feature>
<dbReference type="EMBL" id="OW240918">
    <property type="protein sequence ID" value="CAH2308033.1"/>
    <property type="molecule type" value="Genomic_DNA"/>
</dbReference>
<evidence type="ECO:0000256" key="6">
    <source>
        <dbReference type="SAM" id="Coils"/>
    </source>
</evidence>
<dbReference type="Pfam" id="PF25600">
    <property type="entry name" value="TRIM_CC"/>
    <property type="match status" value="1"/>
</dbReference>
<keyword evidence="6" id="KW-0175">Coiled coil</keyword>
<keyword evidence="10" id="KW-1185">Reference proteome</keyword>
<dbReference type="PROSITE" id="PS00518">
    <property type="entry name" value="ZF_RING_1"/>
    <property type="match status" value="1"/>
</dbReference>
<dbReference type="PROSITE" id="PS50089">
    <property type="entry name" value="ZF_RING_2"/>
    <property type="match status" value="1"/>
</dbReference>
<dbReference type="InterPro" id="IPR003649">
    <property type="entry name" value="Bbox_C"/>
</dbReference>
<evidence type="ECO:0000256" key="1">
    <source>
        <dbReference type="ARBA" id="ARBA00022723"/>
    </source>
</evidence>
<keyword evidence="4" id="KW-0862">Zinc</keyword>
<gene>
    <name evidence="9" type="ORF">PECUL_23A017991</name>
</gene>
<dbReference type="SUPFAM" id="SSF57850">
    <property type="entry name" value="RING/U-box"/>
    <property type="match status" value="1"/>
</dbReference>
<accession>A0AAD1SR01</accession>
<keyword evidence="1" id="KW-0479">Metal-binding</keyword>
<dbReference type="GO" id="GO:0008270">
    <property type="term" value="F:zinc ion binding"/>
    <property type="evidence" value="ECO:0007669"/>
    <property type="project" value="UniProtKB-KW"/>
</dbReference>
<evidence type="ECO:0000259" key="8">
    <source>
        <dbReference type="PROSITE" id="PS50119"/>
    </source>
</evidence>
<protein>
    <submittedName>
        <fullName evidence="9">E3 ubiquitin ISG15 ligase TRIM25-like</fullName>
    </submittedName>
</protein>
<dbReference type="InterPro" id="IPR001841">
    <property type="entry name" value="Znf_RING"/>
</dbReference>
<dbReference type="SMART" id="SM00502">
    <property type="entry name" value="BBC"/>
    <property type="match status" value="1"/>
</dbReference>
<feature type="domain" description="B box-type" evidence="8">
    <location>
        <begin position="134"/>
        <end position="175"/>
    </location>
</feature>
<evidence type="ECO:0000256" key="3">
    <source>
        <dbReference type="ARBA" id="ARBA00022786"/>
    </source>
</evidence>
<evidence type="ECO:0000259" key="7">
    <source>
        <dbReference type="PROSITE" id="PS50089"/>
    </source>
</evidence>
<organism evidence="9 10">
    <name type="scientific">Pelobates cultripes</name>
    <name type="common">Western spadefoot toad</name>
    <dbReference type="NCBI Taxonomy" id="61616"/>
    <lineage>
        <taxon>Eukaryota</taxon>
        <taxon>Metazoa</taxon>
        <taxon>Chordata</taxon>
        <taxon>Craniata</taxon>
        <taxon>Vertebrata</taxon>
        <taxon>Euteleostomi</taxon>
        <taxon>Amphibia</taxon>
        <taxon>Batrachia</taxon>
        <taxon>Anura</taxon>
        <taxon>Pelobatoidea</taxon>
        <taxon>Pelobatidae</taxon>
        <taxon>Pelobates</taxon>
    </lineage>
</organism>
<dbReference type="InterPro" id="IPR051051">
    <property type="entry name" value="E3_ubiq-ligase_TRIM/RNF"/>
</dbReference>
<feature type="domain" description="RING-type" evidence="7">
    <location>
        <begin position="12"/>
        <end position="55"/>
    </location>
</feature>
<dbReference type="Pfam" id="PF13445">
    <property type="entry name" value="zf-RING_UBOX"/>
    <property type="match status" value="1"/>
</dbReference>
<dbReference type="PANTHER" id="PTHR25465">
    <property type="entry name" value="B-BOX DOMAIN CONTAINING"/>
    <property type="match status" value="1"/>
</dbReference>
<dbReference type="Gene3D" id="3.30.40.10">
    <property type="entry name" value="Zinc/RING finger domain, C3HC4 (zinc finger)"/>
    <property type="match status" value="1"/>
</dbReference>
<dbReference type="InterPro" id="IPR027370">
    <property type="entry name" value="Znf-RING_euk"/>
</dbReference>
<dbReference type="PANTHER" id="PTHR25465:SF41">
    <property type="entry name" value="E3 UBIQUITIN-PROTEIN LIGASE RNF135"/>
    <property type="match status" value="1"/>
</dbReference>
<evidence type="ECO:0000313" key="10">
    <source>
        <dbReference type="Proteomes" id="UP001295444"/>
    </source>
</evidence>
<evidence type="ECO:0000256" key="5">
    <source>
        <dbReference type="PROSITE-ProRule" id="PRU00024"/>
    </source>
</evidence>
<dbReference type="AlphaFoldDB" id="A0AAD1SR01"/>
<reference evidence="9" key="1">
    <citation type="submission" date="2022-03" db="EMBL/GenBank/DDBJ databases">
        <authorList>
            <person name="Alioto T."/>
            <person name="Alioto T."/>
            <person name="Gomez Garrido J."/>
        </authorList>
    </citation>
    <scope>NUCLEOTIDE SEQUENCE</scope>
</reference>
<dbReference type="Gene3D" id="3.30.160.60">
    <property type="entry name" value="Classic Zinc Finger"/>
    <property type="match status" value="1"/>
</dbReference>
<dbReference type="InterPro" id="IPR017907">
    <property type="entry name" value="Znf_RING_CS"/>
</dbReference>
<name>A0AAD1SR01_PELCU</name>
<sequence>MASAELLEELNCSICLNIYSDPIILSCGHNFCRACIGSVLDSQERSGVYSCPECRAEYQQRPALQRNLKLCKIAEHFHSIHPEQDSGIVCTYCVYTPIPAVKTCLHCEASLCETHLRAHIKSDLHVLSEPTKCLEDKKCSIHKRFLEYYCSEDGACICVSCRLDGTHRGHQVETLCKASEEKKQKLTQLLVNLTSKREETGKRVQRLQEQRKEVQDKAAGVMKNMRALFKELRNELEFLEKRIMIEISWQSVQISLRVSHLISQLEVRKEELSKKMGHIEEMCSLTDPFTFLQRREDGDSEAASGDDSVSELGDLDEGQISATLHSGLTDILTGATMNSGISGQRFSNISHSRITGNEPVLRDLKISRRHF</sequence>
<dbReference type="InterPro" id="IPR013083">
    <property type="entry name" value="Znf_RING/FYVE/PHD"/>
</dbReference>
<dbReference type="SMART" id="SM00336">
    <property type="entry name" value="BBOX"/>
    <property type="match status" value="1"/>
</dbReference>
<proteinExistence type="predicted"/>
<evidence type="ECO:0000256" key="4">
    <source>
        <dbReference type="ARBA" id="ARBA00022833"/>
    </source>
</evidence>
<keyword evidence="3" id="KW-0833">Ubl conjugation pathway</keyword>
<dbReference type="InterPro" id="IPR000315">
    <property type="entry name" value="Znf_B-box"/>
</dbReference>
<dbReference type="PROSITE" id="PS50119">
    <property type="entry name" value="ZF_BBOX"/>
    <property type="match status" value="1"/>
</dbReference>
<dbReference type="InterPro" id="IPR058030">
    <property type="entry name" value="TRIM8/14/16/25/29/45/65_CC"/>
</dbReference>
<dbReference type="SUPFAM" id="SSF57845">
    <property type="entry name" value="B-box zinc-binding domain"/>
    <property type="match status" value="1"/>
</dbReference>
<evidence type="ECO:0000313" key="9">
    <source>
        <dbReference type="EMBL" id="CAH2308033.1"/>
    </source>
</evidence>
<dbReference type="SMART" id="SM00184">
    <property type="entry name" value="RING"/>
    <property type="match status" value="1"/>
</dbReference>
<dbReference type="CDD" id="cd19769">
    <property type="entry name" value="Bbox2_TRIM16-like"/>
    <property type="match status" value="1"/>
</dbReference>